<feature type="chain" id="PRO_5043757238" description="PEP-CTERM sorting domain-containing protein" evidence="1">
    <location>
        <begin position="23"/>
        <end position="239"/>
    </location>
</feature>
<comment type="caution">
    <text evidence="2">The sequence shown here is derived from an EMBL/GenBank/DDBJ whole genome shotgun (WGS) entry which is preliminary data.</text>
</comment>
<evidence type="ECO:0000313" key="2">
    <source>
        <dbReference type="EMBL" id="MEG3436439.1"/>
    </source>
</evidence>
<name>A0AAW9QUZ6_9CHRO</name>
<organism evidence="2 3">
    <name type="scientific">Pannus brasiliensis CCIBt3594</name>
    <dbReference type="NCBI Taxonomy" id="1427578"/>
    <lineage>
        <taxon>Bacteria</taxon>
        <taxon>Bacillati</taxon>
        <taxon>Cyanobacteriota</taxon>
        <taxon>Cyanophyceae</taxon>
        <taxon>Oscillatoriophycideae</taxon>
        <taxon>Chroococcales</taxon>
        <taxon>Microcystaceae</taxon>
        <taxon>Pannus</taxon>
    </lineage>
</organism>
<keyword evidence="1" id="KW-0732">Signal</keyword>
<feature type="signal peptide" evidence="1">
    <location>
        <begin position="1"/>
        <end position="22"/>
    </location>
</feature>
<dbReference type="RefSeq" id="WP_332863895.1">
    <property type="nucleotide sequence ID" value="NZ_JBAFSM010000006.1"/>
</dbReference>
<sequence length="239" mass="24912">MLKKFLPLTLLGFFSIVPSVGANTFTQTTSTLDLLNGLNPIAGSNAQLTRDTATNQVSYTINTNSLPEGAYTNWWVVFNNPSACVGGCGEDDFARPGVDASAFYATGNVVGSNGIGNFTAQVGLNSLPTGFDQVLFGNGLTNLLGAEIQTVIRWHGPLSSDPALAALQLNSFNGGCTTNGGVDGLFACQDRQLTAFAAVPENMSPLPIIGTAIAFGIFAGAKRKRSTSDLTAPGREARK</sequence>
<accession>A0AAW9QUZ6</accession>
<dbReference type="AlphaFoldDB" id="A0AAW9QUZ6"/>
<protein>
    <recommendedName>
        <fullName evidence="4">PEP-CTERM sorting domain-containing protein</fullName>
    </recommendedName>
</protein>
<evidence type="ECO:0008006" key="4">
    <source>
        <dbReference type="Google" id="ProtNLM"/>
    </source>
</evidence>
<dbReference type="EMBL" id="JBAFSM010000006">
    <property type="protein sequence ID" value="MEG3436439.1"/>
    <property type="molecule type" value="Genomic_DNA"/>
</dbReference>
<evidence type="ECO:0000313" key="3">
    <source>
        <dbReference type="Proteomes" id="UP001328733"/>
    </source>
</evidence>
<keyword evidence="3" id="KW-1185">Reference proteome</keyword>
<gene>
    <name evidence="2" type="ORF">V0288_04850</name>
</gene>
<reference evidence="2 3" key="1">
    <citation type="submission" date="2024-01" db="EMBL/GenBank/DDBJ databases">
        <title>Genomic insights into the taxonomy and metabolism of the cyanobacterium Pannus brasiliensis CCIBt3594.</title>
        <authorList>
            <person name="Machado M."/>
            <person name="Botero N.B."/>
            <person name="Andreote A.P.D."/>
            <person name="Feitosa A.M.T."/>
            <person name="Popin R."/>
            <person name="Sivonen K."/>
            <person name="Fiore M.F."/>
        </authorList>
    </citation>
    <scope>NUCLEOTIDE SEQUENCE [LARGE SCALE GENOMIC DNA]</scope>
    <source>
        <strain evidence="2 3">CCIBt3594</strain>
    </source>
</reference>
<dbReference type="Proteomes" id="UP001328733">
    <property type="component" value="Unassembled WGS sequence"/>
</dbReference>
<evidence type="ECO:0000256" key="1">
    <source>
        <dbReference type="SAM" id="SignalP"/>
    </source>
</evidence>
<proteinExistence type="predicted"/>